<reference evidence="5 6" key="1">
    <citation type="journal article" date="2019" name="Nat. Microbiol.">
        <title>Mediterranean grassland soil C-N compound turnover is dependent on rainfall and depth, and is mediated by genomically divergent microorganisms.</title>
        <authorList>
            <person name="Diamond S."/>
            <person name="Andeer P.F."/>
            <person name="Li Z."/>
            <person name="Crits-Christoph A."/>
            <person name="Burstein D."/>
            <person name="Anantharaman K."/>
            <person name="Lane K.R."/>
            <person name="Thomas B.C."/>
            <person name="Pan C."/>
            <person name="Northen T.R."/>
            <person name="Banfield J.F."/>
        </authorList>
    </citation>
    <scope>NUCLEOTIDE SEQUENCE [LARGE SCALE GENOMIC DNA]</scope>
    <source>
        <strain evidence="5">NP_6</strain>
    </source>
</reference>
<evidence type="ECO:0000256" key="1">
    <source>
        <dbReference type="ARBA" id="ARBA00023239"/>
    </source>
</evidence>
<evidence type="ECO:0000256" key="4">
    <source>
        <dbReference type="PIRSR" id="PIRSR001365-2"/>
    </source>
</evidence>
<dbReference type="SUPFAM" id="SSF51569">
    <property type="entry name" value="Aldolase"/>
    <property type="match status" value="1"/>
</dbReference>
<dbReference type="EMBL" id="VBAN01000323">
    <property type="protein sequence ID" value="TMI79500.1"/>
    <property type="molecule type" value="Genomic_DNA"/>
</dbReference>
<dbReference type="GO" id="GO:0008840">
    <property type="term" value="F:4-hydroxy-tetrahydrodipicolinate synthase activity"/>
    <property type="evidence" value="ECO:0007669"/>
    <property type="project" value="TreeGrafter"/>
</dbReference>
<evidence type="ECO:0000256" key="2">
    <source>
        <dbReference type="PIRNR" id="PIRNR001365"/>
    </source>
</evidence>
<comment type="caution">
    <text evidence="5">The sequence shown here is derived from an EMBL/GenBank/DDBJ whole genome shotgun (WGS) entry which is preliminary data.</text>
</comment>
<name>A0A537J7K5_9BACT</name>
<dbReference type="InterPro" id="IPR013785">
    <property type="entry name" value="Aldolase_TIM"/>
</dbReference>
<evidence type="ECO:0000313" key="6">
    <source>
        <dbReference type="Proteomes" id="UP000318093"/>
    </source>
</evidence>
<feature type="active site" description="Schiff-base intermediate with substrate" evidence="3">
    <location>
        <position position="173"/>
    </location>
</feature>
<sequence>MTDRLEPIRGVMAPILTPFNADLTIAHDLFADHAHHLIKSGCAGLAPFGTTGEALSLGIEERIVALERLLDRGIDAKQLIPGTGLTNLPDTIRLTRHAVDRGCAGAMVLPPFYFKNVPDEGLFTYFASLIERVASDALRLYLYHIPPVAQVGFSIELIRRLRAAFPAQIVGIKDSSGDWGNTQKLLTEVPGLLVYPGSELPLLEALSLGAPGCITATANINAPGIAEIISLHRSSKTAEAKQRHEAVKKLRLKIQEFGPIPAQKFLLSMWSGDERWRHVRPPLLSLPDAVGRQLNSTLEREFAFAPSSRA</sequence>
<evidence type="ECO:0000313" key="5">
    <source>
        <dbReference type="EMBL" id="TMI79500.1"/>
    </source>
</evidence>
<dbReference type="SMART" id="SM01130">
    <property type="entry name" value="DHDPS"/>
    <property type="match status" value="1"/>
</dbReference>
<accession>A0A537J7K5</accession>
<feature type="binding site" evidence="4">
    <location>
        <position position="51"/>
    </location>
    <ligand>
        <name>pyruvate</name>
        <dbReference type="ChEBI" id="CHEBI:15361"/>
    </ligand>
</feature>
<dbReference type="PIRSF" id="PIRSF001365">
    <property type="entry name" value="DHDPS"/>
    <property type="match status" value="1"/>
</dbReference>
<dbReference type="Pfam" id="PF00701">
    <property type="entry name" value="DHDPS"/>
    <property type="match status" value="1"/>
</dbReference>
<dbReference type="PANTHER" id="PTHR12128:SF67">
    <property type="entry name" value="BLR3884 PROTEIN"/>
    <property type="match status" value="1"/>
</dbReference>
<feature type="active site" description="Proton donor/acceptor" evidence="3">
    <location>
        <position position="143"/>
    </location>
</feature>
<organism evidence="5 6">
    <name type="scientific">Candidatus Segetimicrobium genomatis</name>
    <dbReference type="NCBI Taxonomy" id="2569760"/>
    <lineage>
        <taxon>Bacteria</taxon>
        <taxon>Bacillati</taxon>
        <taxon>Candidatus Sysuimicrobiota</taxon>
        <taxon>Candidatus Sysuimicrobiia</taxon>
        <taxon>Candidatus Sysuimicrobiales</taxon>
        <taxon>Candidatus Segetimicrobiaceae</taxon>
        <taxon>Candidatus Segetimicrobium</taxon>
    </lineage>
</organism>
<keyword evidence="1 2" id="KW-0456">Lyase</keyword>
<dbReference type="AlphaFoldDB" id="A0A537J7K5"/>
<dbReference type="Gene3D" id="3.20.20.70">
    <property type="entry name" value="Aldolase class I"/>
    <property type="match status" value="1"/>
</dbReference>
<dbReference type="PRINTS" id="PR00146">
    <property type="entry name" value="DHPICSNTHASE"/>
</dbReference>
<gene>
    <name evidence="5" type="ORF">E6H03_10105</name>
</gene>
<comment type="similarity">
    <text evidence="2">Belongs to the DapA family.</text>
</comment>
<proteinExistence type="inferred from homology"/>
<dbReference type="CDD" id="cd00408">
    <property type="entry name" value="DHDPS-like"/>
    <property type="match status" value="1"/>
</dbReference>
<dbReference type="PANTHER" id="PTHR12128">
    <property type="entry name" value="DIHYDRODIPICOLINATE SYNTHASE"/>
    <property type="match status" value="1"/>
</dbReference>
<dbReference type="InterPro" id="IPR002220">
    <property type="entry name" value="DapA-like"/>
</dbReference>
<evidence type="ECO:0000256" key="3">
    <source>
        <dbReference type="PIRSR" id="PIRSR001365-1"/>
    </source>
</evidence>
<feature type="binding site" evidence="4">
    <location>
        <position position="214"/>
    </location>
    <ligand>
        <name>pyruvate</name>
        <dbReference type="ChEBI" id="CHEBI:15361"/>
    </ligand>
</feature>
<dbReference type="Proteomes" id="UP000318093">
    <property type="component" value="Unassembled WGS sequence"/>
</dbReference>
<protein>
    <submittedName>
        <fullName evidence="5">Dihydrodipicolinate synthase family protein</fullName>
    </submittedName>
</protein>